<comment type="caution">
    <text evidence="8">The sequence shown here is derived from an EMBL/GenBank/DDBJ whole genome shotgun (WGS) entry which is preliminary data.</text>
</comment>
<evidence type="ECO:0000256" key="5">
    <source>
        <dbReference type="ARBA" id="ARBA00022842"/>
    </source>
</evidence>
<dbReference type="GO" id="GO:0004161">
    <property type="term" value="F:dimethylallyltranstransferase activity"/>
    <property type="evidence" value="ECO:0007669"/>
    <property type="project" value="UniProtKB-EC"/>
</dbReference>
<dbReference type="EMBL" id="JAUSWJ010000001">
    <property type="protein sequence ID" value="MDQ0517837.1"/>
    <property type="molecule type" value="Genomic_DNA"/>
</dbReference>
<evidence type="ECO:0000256" key="7">
    <source>
        <dbReference type="RuleBase" id="RU004466"/>
    </source>
</evidence>
<gene>
    <name evidence="8" type="ORF">QO015_003450</name>
</gene>
<dbReference type="NCBIfam" id="NF045485">
    <property type="entry name" value="FPPsyn"/>
    <property type="match status" value="1"/>
</dbReference>
<dbReference type="Pfam" id="PF00348">
    <property type="entry name" value="polyprenyl_synt"/>
    <property type="match status" value="1"/>
</dbReference>
<dbReference type="CDD" id="cd00685">
    <property type="entry name" value="Trans_IPPS_HT"/>
    <property type="match status" value="1"/>
</dbReference>
<dbReference type="EC" id="2.5.1.1" evidence="8"/>
<evidence type="ECO:0000313" key="8">
    <source>
        <dbReference type="EMBL" id="MDQ0517837.1"/>
    </source>
</evidence>
<sequence length="302" mass="31326">MPATLFSDRLAETARSVEACLDGLLAANPAPGEIARPARLREAMRYALLGGGKRLRPALTREVARLFGRGDEGVTRAGAAIECLHGYSLVHDDLPAMDDDDLRRGRPTVHKAFDEATAILAGDALQTLAFDILADPATDADATIRAELVLGLARASGLGGMAGGQMLDLEAERAAPGEDGILVLQAMKTGALIRFSCEAGAILGGADAEARARIRRYGEIVGLAFQLADDLLDVTATPEAMGKATAKDAGRGKATLVSLYGIAATRARLDALVAEAEALLAPFGPAAATLADAARFVALRQS</sequence>
<dbReference type="EC" id="2.5.1.10" evidence="8"/>
<dbReference type="GO" id="GO:0004337">
    <property type="term" value="F:(2E,6E)-farnesyl diphosphate synthase activity"/>
    <property type="evidence" value="ECO:0007669"/>
    <property type="project" value="UniProtKB-EC"/>
</dbReference>
<evidence type="ECO:0000256" key="2">
    <source>
        <dbReference type="ARBA" id="ARBA00006706"/>
    </source>
</evidence>
<dbReference type="InterPro" id="IPR000092">
    <property type="entry name" value="Polyprenyl_synt"/>
</dbReference>
<keyword evidence="3 7" id="KW-0808">Transferase</keyword>
<evidence type="ECO:0000256" key="4">
    <source>
        <dbReference type="ARBA" id="ARBA00022723"/>
    </source>
</evidence>
<proteinExistence type="inferred from homology"/>
<dbReference type="RefSeq" id="WP_266282680.1">
    <property type="nucleotide sequence ID" value="NZ_JAPKNF010000002.1"/>
</dbReference>
<evidence type="ECO:0000256" key="3">
    <source>
        <dbReference type="ARBA" id="ARBA00022679"/>
    </source>
</evidence>
<dbReference type="PROSITE" id="PS00723">
    <property type="entry name" value="POLYPRENYL_SYNTHASE_1"/>
    <property type="match status" value="1"/>
</dbReference>
<comment type="similarity">
    <text evidence="2 7">Belongs to the FPP/GGPP synthase family.</text>
</comment>
<evidence type="ECO:0000313" key="9">
    <source>
        <dbReference type="Proteomes" id="UP001223743"/>
    </source>
</evidence>
<keyword evidence="4" id="KW-0479">Metal-binding</keyword>
<evidence type="ECO:0000256" key="6">
    <source>
        <dbReference type="ARBA" id="ARBA00023229"/>
    </source>
</evidence>
<dbReference type="Gene3D" id="1.10.600.10">
    <property type="entry name" value="Farnesyl Diphosphate Synthase"/>
    <property type="match status" value="1"/>
</dbReference>
<comment type="cofactor">
    <cofactor evidence="1">
        <name>Mg(2+)</name>
        <dbReference type="ChEBI" id="CHEBI:18420"/>
    </cofactor>
</comment>
<dbReference type="Proteomes" id="UP001223743">
    <property type="component" value="Unassembled WGS sequence"/>
</dbReference>
<name>A0ABU0MA37_9HYPH</name>
<dbReference type="PANTHER" id="PTHR43281">
    <property type="entry name" value="FARNESYL DIPHOSPHATE SYNTHASE"/>
    <property type="match status" value="1"/>
</dbReference>
<dbReference type="PROSITE" id="PS00444">
    <property type="entry name" value="POLYPRENYL_SYNTHASE_2"/>
    <property type="match status" value="1"/>
</dbReference>
<evidence type="ECO:0000256" key="1">
    <source>
        <dbReference type="ARBA" id="ARBA00001946"/>
    </source>
</evidence>
<reference evidence="8 9" key="1">
    <citation type="submission" date="2023-07" db="EMBL/GenBank/DDBJ databases">
        <title>Genomic Encyclopedia of Type Strains, Phase IV (KMG-IV): sequencing the most valuable type-strain genomes for metagenomic binning, comparative biology and taxonomic classification.</title>
        <authorList>
            <person name="Goeker M."/>
        </authorList>
    </citation>
    <scope>NUCLEOTIDE SEQUENCE [LARGE SCALE GENOMIC DNA]</scope>
    <source>
        <strain evidence="8 9">B1-1</strain>
    </source>
</reference>
<protein>
    <submittedName>
        <fullName evidence="8">Farnesyl diphosphate synthase</fullName>
        <ecNumber evidence="8">2.5.1.1</ecNumber>
        <ecNumber evidence="8">2.5.1.10</ecNumber>
    </submittedName>
</protein>
<keyword evidence="6" id="KW-0414">Isoprene biosynthesis</keyword>
<organism evidence="8 9">
    <name type="scientific">Kaistia geumhonensis</name>
    <dbReference type="NCBI Taxonomy" id="410839"/>
    <lineage>
        <taxon>Bacteria</taxon>
        <taxon>Pseudomonadati</taxon>
        <taxon>Pseudomonadota</taxon>
        <taxon>Alphaproteobacteria</taxon>
        <taxon>Hyphomicrobiales</taxon>
        <taxon>Kaistiaceae</taxon>
        <taxon>Kaistia</taxon>
    </lineage>
</organism>
<dbReference type="InterPro" id="IPR008949">
    <property type="entry name" value="Isoprenoid_synthase_dom_sf"/>
</dbReference>
<keyword evidence="9" id="KW-1185">Reference proteome</keyword>
<dbReference type="SUPFAM" id="SSF48576">
    <property type="entry name" value="Terpenoid synthases"/>
    <property type="match status" value="1"/>
</dbReference>
<dbReference type="InterPro" id="IPR033749">
    <property type="entry name" value="Polyprenyl_synt_CS"/>
</dbReference>
<dbReference type="SFLD" id="SFLDS00005">
    <property type="entry name" value="Isoprenoid_Synthase_Type_I"/>
    <property type="match status" value="1"/>
</dbReference>
<dbReference type="InterPro" id="IPR053378">
    <property type="entry name" value="Prenyl_diphosphate_synthase"/>
</dbReference>
<keyword evidence="5" id="KW-0460">Magnesium</keyword>
<dbReference type="PANTHER" id="PTHR43281:SF1">
    <property type="entry name" value="FARNESYL DIPHOSPHATE SYNTHASE"/>
    <property type="match status" value="1"/>
</dbReference>
<dbReference type="SFLD" id="SFLDG01017">
    <property type="entry name" value="Polyprenyl_Transferase_Like"/>
    <property type="match status" value="1"/>
</dbReference>
<accession>A0ABU0MA37</accession>